<evidence type="ECO:0000256" key="6">
    <source>
        <dbReference type="ARBA" id="ARBA00022801"/>
    </source>
</evidence>
<dbReference type="Pfam" id="PF13359">
    <property type="entry name" value="DDE_Tnp_4"/>
    <property type="match status" value="1"/>
</dbReference>
<reference evidence="9 10" key="1">
    <citation type="journal article" date="2023" name="Arcadia Sci">
        <title>De novo assembly of a long-read Amblyomma americanum tick genome.</title>
        <authorList>
            <person name="Chou S."/>
            <person name="Poskanzer K.E."/>
            <person name="Rollins M."/>
            <person name="Thuy-Boun P.S."/>
        </authorList>
    </citation>
    <scope>NUCLEOTIDE SEQUENCE [LARGE SCALE GENOMIC DNA]</scope>
    <source>
        <strain evidence="9">F_SG_1</strain>
        <tissue evidence="9">Salivary glands</tissue>
    </source>
</reference>
<dbReference type="AlphaFoldDB" id="A0AAQ4FJW5"/>
<comment type="caution">
    <text evidence="9">The sequence shown here is derived from an EMBL/GenBank/DDBJ whole genome shotgun (WGS) entry which is preliminary data.</text>
</comment>
<comment type="cofactor">
    <cofactor evidence="1">
        <name>a divalent metal cation</name>
        <dbReference type="ChEBI" id="CHEBI:60240"/>
    </cofactor>
</comment>
<dbReference type="PANTHER" id="PTHR22930">
    <property type="match status" value="1"/>
</dbReference>
<proteinExistence type="inferred from homology"/>
<keyword evidence="4" id="KW-0540">Nuclease</keyword>
<dbReference type="GO" id="GO:0004518">
    <property type="term" value="F:nuclease activity"/>
    <property type="evidence" value="ECO:0007669"/>
    <property type="project" value="UniProtKB-KW"/>
</dbReference>
<evidence type="ECO:0000256" key="5">
    <source>
        <dbReference type="ARBA" id="ARBA00022723"/>
    </source>
</evidence>
<dbReference type="EMBL" id="JARKHS020001885">
    <property type="protein sequence ID" value="KAK8787366.1"/>
    <property type="molecule type" value="Genomic_DNA"/>
</dbReference>
<keyword evidence="7" id="KW-0539">Nucleus</keyword>
<evidence type="ECO:0000313" key="10">
    <source>
        <dbReference type="Proteomes" id="UP001321473"/>
    </source>
</evidence>
<evidence type="ECO:0000256" key="3">
    <source>
        <dbReference type="ARBA" id="ARBA00006958"/>
    </source>
</evidence>
<keyword evidence="5" id="KW-0479">Metal-binding</keyword>
<evidence type="ECO:0000256" key="4">
    <source>
        <dbReference type="ARBA" id="ARBA00022722"/>
    </source>
</evidence>
<keyword evidence="6" id="KW-0378">Hydrolase</keyword>
<dbReference type="Proteomes" id="UP001321473">
    <property type="component" value="Unassembled WGS sequence"/>
</dbReference>
<gene>
    <name evidence="9" type="ORF">V5799_022858</name>
</gene>
<evidence type="ECO:0000313" key="9">
    <source>
        <dbReference type="EMBL" id="KAK8787366.1"/>
    </source>
</evidence>
<comment type="similarity">
    <text evidence="3">Belongs to the HARBI1 family.</text>
</comment>
<evidence type="ECO:0000259" key="8">
    <source>
        <dbReference type="Pfam" id="PF13359"/>
    </source>
</evidence>
<comment type="subcellular location">
    <subcellularLocation>
        <location evidence="2">Nucleus</location>
    </subcellularLocation>
</comment>
<dbReference type="GO" id="GO:0016787">
    <property type="term" value="F:hydrolase activity"/>
    <property type="evidence" value="ECO:0007669"/>
    <property type="project" value="UniProtKB-KW"/>
</dbReference>
<dbReference type="GO" id="GO:0046872">
    <property type="term" value="F:metal ion binding"/>
    <property type="evidence" value="ECO:0007669"/>
    <property type="project" value="UniProtKB-KW"/>
</dbReference>
<feature type="domain" description="DDE Tnp4" evidence="8">
    <location>
        <begin position="181"/>
        <end position="351"/>
    </location>
</feature>
<protein>
    <recommendedName>
        <fullName evidence="8">DDE Tnp4 domain-containing protein</fullName>
    </recommendedName>
</protein>
<organism evidence="9 10">
    <name type="scientific">Amblyomma americanum</name>
    <name type="common">Lone star tick</name>
    <dbReference type="NCBI Taxonomy" id="6943"/>
    <lineage>
        <taxon>Eukaryota</taxon>
        <taxon>Metazoa</taxon>
        <taxon>Ecdysozoa</taxon>
        <taxon>Arthropoda</taxon>
        <taxon>Chelicerata</taxon>
        <taxon>Arachnida</taxon>
        <taxon>Acari</taxon>
        <taxon>Parasitiformes</taxon>
        <taxon>Ixodida</taxon>
        <taxon>Ixodoidea</taxon>
        <taxon>Ixodidae</taxon>
        <taxon>Amblyomminae</taxon>
        <taxon>Amblyomma</taxon>
    </lineage>
</organism>
<sequence>MSEEEDVVAVLMCCAAARALAARARTAQKKRQRRRWWVRPCLRSREVAGHASHLLPQLRAHDEEYYRDFLRMPPRTFDTLLDLVRSSITVQDTRFRSAIPVADRLAMTIRFLATGQTLRELSFNFLLGRSTACSLVATVCQALWDVLKPLYLRHPQAADEWIKVAADFEERWQMPHCVGAIDGKHVLIECPANSGSANHNYKGSFSKSLLAVCDAHYRFFYIEMGHFGSDSDGGIFASSTLQKKIAGGEWGFPTARPVGSEGPLPYFFVGDEAFPLKEYMMRPYPRRALHEAALQEKYERRIFNYRLSRARRIIENAFGILAQRWRILRRPFKAKVININRYVGACIVLHNYLLKESAESSSMYCPPGSADTEDWEGRLSPGSWRDDDSSLAFKAQRLTGCNATRHAKQCHGSMQWSLVITTEGFPLHITARRLRQCFRKPFDCLRGAAIPKIKDEYVAA</sequence>
<dbReference type="GO" id="GO:0005634">
    <property type="term" value="C:nucleus"/>
    <property type="evidence" value="ECO:0007669"/>
    <property type="project" value="UniProtKB-SubCell"/>
</dbReference>
<keyword evidence="10" id="KW-1185">Reference proteome</keyword>
<evidence type="ECO:0000256" key="1">
    <source>
        <dbReference type="ARBA" id="ARBA00001968"/>
    </source>
</evidence>
<name>A0AAQ4FJW5_AMBAM</name>
<dbReference type="PANTHER" id="PTHR22930:SF269">
    <property type="entry name" value="NUCLEASE HARBI1-LIKE PROTEIN"/>
    <property type="match status" value="1"/>
</dbReference>
<evidence type="ECO:0000256" key="2">
    <source>
        <dbReference type="ARBA" id="ARBA00004123"/>
    </source>
</evidence>
<dbReference type="InterPro" id="IPR027806">
    <property type="entry name" value="HARBI1_dom"/>
</dbReference>
<accession>A0AAQ4FJW5</accession>
<evidence type="ECO:0000256" key="7">
    <source>
        <dbReference type="ARBA" id="ARBA00023242"/>
    </source>
</evidence>
<dbReference type="InterPro" id="IPR045249">
    <property type="entry name" value="HARBI1-like"/>
</dbReference>